<reference evidence="2" key="1">
    <citation type="submission" date="2022-11" db="EMBL/GenBank/DDBJ databases">
        <authorList>
            <person name="Kikuchi T."/>
        </authorList>
    </citation>
    <scope>NUCLEOTIDE SEQUENCE</scope>
    <source>
        <strain evidence="2">PS1010</strain>
    </source>
</reference>
<organism evidence="2 3">
    <name type="scientific">Caenorhabditis angaria</name>
    <dbReference type="NCBI Taxonomy" id="860376"/>
    <lineage>
        <taxon>Eukaryota</taxon>
        <taxon>Metazoa</taxon>
        <taxon>Ecdysozoa</taxon>
        <taxon>Nematoda</taxon>
        <taxon>Chromadorea</taxon>
        <taxon>Rhabditida</taxon>
        <taxon>Rhabditina</taxon>
        <taxon>Rhabditomorpha</taxon>
        <taxon>Rhabditoidea</taxon>
        <taxon>Rhabditidae</taxon>
        <taxon>Peloderinae</taxon>
        <taxon>Caenorhabditis</taxon>
    </lineage>
</organism>
<feature type="transmembrane region" description="Helical" evidence="1">
    <location>
        <begin position="87"/>
        <end position="114"/>
    </location>
</feature>
<dbReference type="EMBL" id="CANHGI010000006">
    <property type="protein sequence ID" value="CAI5455970.1"/>
    <property type="molecule type" value="Genomic_DNA"/>
</dbReference>
<feature type="transmembrane region" description="Helical" evidence="1">
    <location>
        <begin position="34"/>
        <end position="53"/>
    </location>
</feature>
<keyword evidence="1" id="KW-0472">Membrane</keyword>
<dbReference type="PANTHER" id="PTHR34851:SF5">
    <property type="entry name" value="MARVEL DOMAIN-CONTAINING PROTEIN"/>
    <property type="match status" value="1"/>
</dbReference>
<feature type="transmembrane region" description="Helical" evidence="1">
    <location>
        <begin position="146"/>
        <end position="170"/>
    </location>
</feature>
<keyword evidence="1" id="KW-0812">Transmembrane</keyword>
<comment type="caution">
    <text evidence="2">The sequence shown here is derived from an EMBL/GenBank/DDBJ whole genome shotgun (WGS) entry which is preliminary data.</text>
</comment>
<dbReference type="OrthoDB" id="5786847at2759"/>
<dbReference type="AlphaFoldDB" id="A0A9P1J5D9"/>
<keyword evidence="1" id="KW-1133">Transmembrane helix</keyword>
<evidence type="ECO:0000256" key="1">
    <source>
        <dbReference type="SAM" id="Phobius"/>
    </source>
</evidence>
<evidence type="ECO:0000313" key="2">
    <source>
        <dbReference type="EMBL" id="CAI5455970.1"/>
    </source>
</evidence>
<evidence type="ECO:0000313" key="3">
    <source>
        <dbReference type="Proteomes" id="UP001152747"/>
    </source>
</evidence>
<feature type="transmembrane region" description="Helical" evidence="1">
    <location>
        <begin position="59"/>
        <end position="80"/>
    </location>
</feature>
<proteinExistence type="predicted"/>
<name>A0A9P1J5D9_9PELO</name>
<accession>A0A9P1J5D9</accession>
<dbReference type="PANTHER" id="PTHR34851">
    <property type="entry name" value="PROTEIN CBG05235-RELATED"/>
    <property type="match status" value="1"/>
</dbReference>
<dbReference type="Proteomes" id="UP001152747">
    <property type="component" value="Unassembled WGS sequence"/>
</dbReference>
<gene>
    <name evidence="2" type="ORF">CAMP_LOCUS18607</name>
</gene>
<keyword evidence="3" id="KW-1185">Reference proteome</keyword>
<protein>
    <submittedName>
        <fullName evidence="2">Uncharacterized protein</fullName>
    </submittedName>
</protein>
<sequence length="207" mass="23449">MTVIRSYSPNGLIRPDPDYQLCCGLFHATTAAKFFSIVLFGICLTVSALNFALFGFDKLWISTFCMFYTIYCSVLIYGVFLERAVYLVPFLFIHGVLTIFLMFFIITLCIFGSATNGIITHHSENVHLRDLYQMNQLNPDDDTTQAIVSGIALIIVVFSFILSLYSWYAISQTYQCYKRADRTMLPGDQEGIVAENSDDESDEKPNV</sequence>